<reference evidence="2 3" key="1">
    <citation type="submission" date="2016-10" db="EMBL/GenBank/DDBJ databases">
        <title>Chromobacterium muskegensis sp. nov., an insecticidal bacterium isolated from Sphagnum bogs.</title>
        <authorList>
            <person name="Sparks M.E."/>
            <person name="Blackburn M.B."/>
            <person name="Gundersen-Rindal D.E."/>
            <person name="Mitchell A."/>
            <person name="Farrar R."/>
            <person name="Kuhar D."/>
        </authorList>
    </citation>
    <scope>NUCLEOTIDE SEQUENCE [LARGE SCALE GENOMIC DNA]</scope>
    <source>
        <strain evidence="2 3">21-1</strain>
    </source>
</reference>
<accession>A0A1D9LBZ4</accession>
<name>A0A1D9LBZ4_9NEIS</name>
<keyword evidence="1" id="KW-1133">Transmembrane helix</keyword>
<evidence type="ECO:0000313" key="2">
    <source>
        <dbReference type="EMBL" id="AOZ48797.1"/>
    </source>
</evidence>
<keyword evidence="1" id="KW-0472">Membrane</keyword>
<dbReference type="GeneID" id="68839899"/>
<dbReference type="EMBL" id="CP017707">
    <property type="protein sequence ID" value="AOZ48797.1"/>
    <property type="molecule type" value="Genomic_DNA"/>
</dbReference>
<dbReference type="Proteomes" id="UP000178776">
    <property type="component" value="Chromosome"/>
</dbReference>
<dbReference type="KEGG" id="cvc:BKX93_01495"/>
<proteinExistence type="predicted"/>
<evidence type="ECO:0000313" key="3">
    <source>
        <dbReference type="Proteomes" id="UP000178776"/>
    </source>
</evidence>
<dbReference type="AlphaFoldDB" id="A0A1D9LBZ4"/>
<evidence type="ECO:0000256" key="1">
    <source>
        <dbReference type="SAM" id="Phobius"/>
    </source>
</evidence>
<dbReference type="STRING" id="1108595.BKX93_01495"/>
<organism evidence="2 3">
    <name type="scientific">Chromobacterium vaccinii</name>
    <dbReference type="NCBI Taxonomy" id="1108595"/>
    <lineage>
        <taxon>Bacteria</taxon>
        <taxon>Pseudomonadati</taxon>
        <taxon>Pseudomonadota</taxon>
        <taxon>Betaproteobacteria</taxon>
        <taxon>Neisseriales</taxon>
        <taxon>Chromobacteriaceae</taxon>
        <taxon>Chromobacterium</taxon>
    </lineage>
</organism>
<feature type="transmembrane region" description="Helical" evidence="1">
    <location>
        <begin position="21"/>
        <end position="40"/>
    </location>
</feature>
<protein>
    <submittedName>
        <fullName evidence="2">Uncharacterized protein</fullName>
    </submittedName>
</protein>
<feature type="transmembrane region" description="Helical" evidence="1">
    <location>
        <begin position="46"/>
        <end position="63"/>
    </location>
</feature>
<keyword evidence="1" id="KW-0812">Transmembrane</keyword>
<dbReference type="RefSeq" id="WP_070978303.1">
    <property type="nucleotide sequence ID" value="NZ_CP017707.1"/>
</dbReference>
<sequence length="81" mass="8597">MELLKGILFHVLMTFRGMIQAVLKIAGGLMMLAAIVWGIYGQYTLAGGLAVCAVVVNAVGWGYDSIVLKLAPPGSDLGLYR</sequence>
<gene>
    <name evidence="2" type="ORF">BKX93_01495</name>
</gene>